<evidence type="ECO:0000313" key="2">
    <source>
        <dbReference type="Proteomes" id="UP000439903"/>
    </source>
</evidence>
<evidence type="ECO:0000313" key="1">
    <source>
        <dbReference type="EMBL" id="KAF0507714.1"/>
    </source>
</evidence>
<protein>
    <submittedName>
        <fullName evidence="1">ATP10 protein-domain-containing protein</fullName>
    </submittedName>
</protein>
<dbReference type="InterPro" id="IPR007849">
    <property type="entry name" value="ATP10"/>
</dbReference>
<accession>A0A8H4AKT3</accession>
<proteinExistence type="predicted"/>
<dbReference type="PANTHER" id="PTHR28106">
    <property type="entry name" value="MITOCHONDRIAL ATPASE COMPLEX SUBUNIT ATP10"/>
    <property type="match status" value="1"/>
</dbReference>
<sequence length="258" mass="30153">MSSRLVAKFARIEGENVVKLGKKKKRLGVRELPKSNEQIDRLTWVQRMSNVFDKEKNKETREKLIKEYNTPYWKDLIELKKFGEKLWEAAPGLVNAEQALYMPNIRARSLSNPKIDTTDLLQNHTSLVVISFNQYGEEHVKTFIEPFFKNFSGHAKIQNLKVTIETNFVKSLIIKLFVIPSLRRSIPESLHKNYIFMFNKDTNLYEALGMDNLYRGYTFLVDSNCKIRWFAHGRATSNELETMLKLIKLLDNENVKSC</sequence>
<organism evidence="1 2">
    <name type="scientific">Gigaspora margarita</name>
    <dbReference type="NCBI Taxonomy" id="4874"/>
    <lineage>
        <taxon>Eukaryota</taxon>
        <taxon>Fungi</taxon>
        <taxon>Fungi incertae sedis</taxon>
        <taxon>Mucoromycota</taxon>
        <taxon>Glomeromycotina</taxon>
        <taxon>Glomeromycetes</taxon>
        <taxon>Diversisporales</taxon>
        <taxon>Gigasporaceae</taxon>
        <taxon>Gigaspora</taxon>
    </lineage>
</organism>
<comment type="caution">
    <text evidence="1">The sequence shown here is derived from an EMBL/GenBank/DDBJ whole genome shotgun (WGS) entry which is preliminary data.</text>
</comment>
<keyword evidence="2" id="KW-1185">Reference proteome</keyword>
<gene>
    <name evidence="1" type="ORF">F8M41_018933</name>
</gene>
<dbReference type="EMBL" id="WTPW01000477">
    <property type="protein sequence ID" value="KAF0507714.1"/>
    <property type="molecule type" value="Genomic_DNA"/>
</dbReference>
<reference evidence="1 2" key="1">
    <citation type="journal article" date="2019" name="Environ. Microbiol.">
        <title>At the nexus of three kingdoms: the genome of the mycorrhizal fungus Gigaspora margarita provides insights into plant, endobacterial and fungal interactions.</title>
        <authorList>
            <person name="Venice F."/>
            <person name="Ghignone S."/>
            <person name="Salvioli di Fossalunga A."/>
            <person name="Amselem J."/>
            <person name="Novero M."/>
            <person name="Xianan X."/>
            <person name="Sedzielewska Toro K."/>
            <person name="Morin E."/>
            <person name="Lipzen A."/>
            <person name="Grigoriev I.V."/>
            <person name="Henrissat B."/>
            <person name="Martin F.M."/>
            <person name="Bonfante P."/>
        </authorList>
    </citation>
    <scope>NUCLEOTIDE SEQUENCE [LARGE SCALE GENOMIC DNA]</scope>
    <source>
        <strain evidence="1 2">BEG34</strain>
    </source>
</reference>
<dbReference type="GO" id="GO:0033615">
    <property type="term" value="P:mitochondrial proton-transporting ATP synthase complex assembly"/>
    <property type="evidence" value="ECO:0007669"/>
    <property type="project" value="TreeGrafter"/>
</dbReference>
<dbReference type="OrthoDB" id="17089at2759"/>
<dbReference type="PANTHER" id="PTHR28106:SF1">
    <property type="entry name" value="MITOCHONDRIAL ATPASE COMPLEX SUBUNIT ATP10"/>
    <property type="match status" value="1"/>
</dbReference>
<dbReference type="Proteomes" id="UP000439903">
    <property type="component" value="Unassembled WGS sequence"/>
</dbReference>
<dbReference type="AlphaFoldDB" id="A0A8H4AKT3"/>
<name>A0A8H4AKT3_GIGMA</name>
<dbReference type="Pfam" id="PF05176">
    <property type="entry name" value="ATP-synt_10"/>
    <property type="match status" value="1"/>
</dbReference>
<dbReference type="GO" id="GO:0005743">
    <property type="term" value="C:mitochondrial inner membrane"/>
    <property type="evidence" value="ECO:0007669"/>
    <property type="project" value="TreeGrafter"/>
</dbReference>